<name>A0A1F5EWE0_9BACT</name>
<reference evidence="2 3" key="1">
    <citation type="journal article" date="2016" name="Nat. Commun.">
        <title>Thousands of microbial genomes shed light on interconnected biogeochemical processes in an aquifer system.</title>
        <authorList>
            <person name="Anantharaman K."/>
            <person name="Brown C.T."/>
            <person name="Hug L.A."/>
            <person name="Sharon I."/>
            <person name="Castelle C.J."/>
            <person name="Probst A.J."/>
            <person name="Thomas B.C."/>
            <person name="Singh A."/>
            <person name="Wilkins M.J."/>
            <person name="Karaoz U."/>
            <person name="Brodie E.L."/>
            <person name="Williams K.H."/>
            <person name="Hubbard S.S."/>
            <person name="Banfield J.F."/>
        </authorList>
    </citation>
    <scope>NUCLEOTIDE SEQUENCE [LARGE SCALE GENOMIC DNA]</scope>
</reference>
<dbReference type="AlphaFoldDB" id="A0A1F5EWE0"/>
<evidence type="ECO:0000313" key="2">
    <source>
        <dbReference type="EMBL" id="OGD71596.1"/>
    </source>
</evidence>
<keyword evidence="1" id="KW-0175">Coiled coil</keyword>
<gene>
    <name evidence="2" type="ORF">A3D09_02815</name>
</gene>
<evidence type="ECO:0000313" key="3">
    <source>
        <dbReference type="Proteomes" id="UP000177390"/>
    </source>
</evidence>
<organism evidence="2 3">
    <name type="scientific">Candidatus Collierbacteria bacterium RIFCSPHIGHO2_02_FULL_49_10</name>
    <dbReference type="NCBI Taxonomy" id="1817723"/>
    <lineage>
        <taxon>Bacteria</taxon>
        <taxon>Candidatus Collieribacteriota</taxon>
    </lineage>
</organism>
<comment type="caution">
    <text evidence="2">The sequence shown here is derived from an EMBL/GenBank/DDBJ whole genome shotgun (WGS) entry which is preliminary data.</text>
</comment>
<proteinExistence type="predicted"/>
<evidence type="ECO:0008006" key="4">
    <source>
        <dbReference type="Google" id="ProtNLM"/>
    </source>
</evidence>
<dbReference type="Proteomes" id="UP000177390">
    <property type="component" value="Unassembled WGS sequence"/>
</dbReference>
<evidence type="ECO:0000256" key="1">
    <source>
        <dbReference type="SAM" id="Coils"/>
    </source>
</evidence>
<feature type="coiled-coil region" evidence="1">
    <location>
        <begin position="41"/>
        <end position="68"/>
    </location>
</feature>
<dbReference type="EMBL" id="MFAH01000021">
    <property type="protein sequence ID" value="OGD71596.1"/>
    <property type="molecule type" value="Genomic_DNA"/>
</dbReference>
<accession>A0A1F5EWE0</accession>
<sequence>MIQAKRAYVKEGRGGGAWPKYLLLVSGFYLVWTLSKGIWELRTANLRIDEARQILAREQAKAEQLKRKWTEVQTADYLEKVARNDLNMQKEGETIVVLPSNQPASAESYGEAKEEKELKNWEKWWNLVK</sequence>
<protein>
    <recommendedName>
        <fullName evidence="4">Cell division protein FtsL</fullName>
    </recommendedName>
</protein>
<dbReference type="InterPro" id="IPR007060">
    <property type="entry name" value="FtsL/DivIC"/>
</dbReference>
<dbReference type="Pfam" id="PF04977">
    <property type="entry name" value="DivIC"/>
    <property type="match status" value="1"/>
</dbReference>